<dbReference type="EMBL" id="JAGGJX010000005">
    <property type="protein sequence ID" value="MBP1855917.1"/>
    <property type="molecule type" value="Genomic_DNA"/>
</dbReference>
<evidence type="ECO:0000256" key="8">
    <source>
        <dbReference type="RuleBase" id="RU003862"/>
    </source>
</evidence>
<comment type="cofactor">
    <cofactor evidence="1 8">
        <name>FAD</name>
        <dbReference type="ChEBI" id="CHEBI:57692"/>
    </cofactor>
</comment>
<comment type="caution">
    <text evidence="9">The sequence shown here is derived from an EMBL/GenBank/DDBJ whole genome shotgun (WGS) entry which is preliminary data.</text>
</comment>
<dbReference type="Proteomes" id="UP000767291">
    <property type="component" value="Unassembled WGS sequence"/>
</dbReference>
<keyword evidence="10" id="KW-1185">Reference proteome</keyword>
<dbReference type="Gene3D" id="3.20.20.220">
    <property type="match status" value="1"/>
</dbReference>
<accession>A0ABS4EDA9</accession>
<comment type="similarity">
    <text evidence="3 8">Belongs to the methylenetetrahydrofolate reductase family.</text>
</comment>
<evidence type="ECO:0000256" key="6">
    <source>
        <dbReference type="ARBA" id="ARBA00023002"/>
    </source>
</evidence>
<dbReference type="RefSeq" id="WP_209457303.1">
    <property type="nucleotide sequence ID" value="NZ_BAAACS010000019.1"/>
</dbReference>
<protein>
    <recommendedName>
        <fullName evidence="8">Methylenetetrahydrofolate reductase</fullName>
    </recommendedName>
</protein>
<sequence>MSKFEKLLEDGKFVITAEIAPPKGIDFKKVKESAELLRGKVDAINVTDFQLSMMRATSLATCKVIKDMGLDPILQMTGRDRNRIALQGEMLSAGVFGIENILAITGDHTSLGDHPQAKAVFDLDSVGILQAGKTLTSGFDMSGNELKGTPEFYFGAVISPGHSNLNLQIMKMRKKIITGAKFFQTQAVFDIEVMRNFREITKDMDYKILCGVLPLKSPRMARMMNEKIPGIFVPEDQIERLESVCKENWKTEGLKITAELIKKLKSEELCDGIHIMTIGAEDIIPELLEYADLL</sequence>
<evidence type="ECO:0000313" key="9">
    <source>
        <dbReference type="EMBL" id="MBP1855917.1"/>
    </source>
</evidence>
<evidence type="ECO:0000256" key="2">
    <source>
        <dbReference type="ARBA" id="ARBA00004777"/>
    </source>
</evidence>
<evidence type="ECO:0000256" key="3">
    <source>
        <dbReference type="ARBA" id="ARBA00006743"/>
    </source>
</evidence>
<dbReference type="InterPro" id="IPR003171">
    <property type="entry name" value="Mehydrof_redctse-like"/>
</dbReference>
<reference evidence="9 10" key="1">
    <citation type="submission" date="2021-03" db="EMBL/GenBank/DDBJ databases">
        <title>Genomic Encyclopedia of Type Strains, Phase IV (KMG-IV): sequencing the most valuable type-strain genomes for metagenomic binning, comparative biology and taxonomic classification.</title>
        <authorList>
            <person name="Goeker M."/>
        </authorList>
    </citation>
    <scope>NUCLEOTIDE SEQUENCE [LARGE SCALE GENOMIC DNA]</scope>
    <source>
        <strain evidence="9 10">DSM 1289</strain>
    </source>
</reference>
<keyword evidence="6 8" id="KW-0560">Oxidoreductase</keyword>
<dbReference type="PANTHER" id="PTHR45754">
    <property type="entry name" value="METHYLENETETRAHYDROFOLATE REDUCTASE"/>
    <property type="match status" value="1"/>
</dbReference>
<dbReference type="Pfam" id="PF02219">
    <property type="entry name" value="MTHFR"/>
    <property type="match status" value="1"/>
</dbReference>
<evidence type="ECO:0000313" key="10">
    <source>
        <dbReference type="Proteomes" id="UP000767291"/>
    </source>
</evidence>
<evidence type="ECO:0000256" key="1">
    <source>
        <dbReference type="ARBA" id="ARBA00001974"/>
    </source>
</evidence>
<keyword evidence="5 8" id="KW-0274">FAD</keyword>
<proteinExistence type="inferred from homology"/>
<dbReference type="InterPro" id="IPR029041">
    <property type="entry name" value="FAD-linked_oxidoreductase-like"/>
</dbReference>
<evidence type="ECO:0000256" key="7">
    <source>
        <dbReference type="ARBA" id="ARBA00048628"/>
    </source>
</evidence>
<comment type="catalytic activity">
    <reaction evidence="7">
        <text>(6S)-5-methyl-5,6,7,8-tetrahydrofolate + NAD(+) = (6R)-5,10-methylene-5,6,7,8-tetrahydrofolate + NADH + H(+)</text>
        <dbReference type="Rhea" id="RHEA:19821"/>
        <dbReference type="ChEBI" id="CHEBI:15378"/>
        <dbReference type="ChEBI" id="CHEBI:15636"/>
        <dbReference type="ChEBI" id="CHEBI:18608"/>
        <dbReference type="ChEBI" id="CHEBI:57540"/>
        <dbReference type="ChEBI" id="CHEBI:57945"/>
        <dbReference type="EC" id="1.5.1.54"/>
    </reaction>
    <physiologicalReaction direction="right-to-left" evidence="7">
        <dbReference type="Rhea" id="RHEA:19823"/>
    </physiologicalReaction>
</comment>
<comment type="pathway">
    <text evidence="2 8">One-carbon metabolism; tetrahydrofolate interconversion.</text>
</comment>
<organism evidence="9 10">
    <name type="scientific">Metaclostridioides mangenotii</name>
    <dbReference type="NCBI Taxonomy" id="1540"/>
    <lineage>
        <taxon>Bacteria</taxon>
        <taxon>Bacillati</taxon>
        <taxon>Bacillota</taxon>
        <taxon>Clostridia</taxon>
        <taxon>Peptostreptococcales</taxon>
        <taxon>Peptostreptococcaceae</taxon>
        <taxon>Metaclostridioides</taxon>
    </lineage>
</organism>
<dbReference type="PANTHER" id="PTHR45754:SF3">
    <property type="entry name" value="METHYLENETETRAHYDROFOLATE REDUCTASE (NADPH)"/>
    <property type="match status" value="1"/>
</dbReference>
<name>A0ABS4EDA9_9FIRM</name>
<dbReference type="SUPFAM" id="SSF51730">
    <property type="entry name" value="FAD-linked oxidoreductase"/>
    <property type="match status" value="1"/>
</dbReference>
<evidence type="ECO:0000256" key="5">
    <source>
        <dbReference type="ARBA" id="ARBA00022827"/>
    </source>
</evidence>
<evidence type="ECO:0000256" key="4">
    <source>
        <dbReference type="ARBA" id="ARBA00022630"/>
    </source>
</evidence>
<keyword evidence="4 8" id="KW-0285">Flavoprotein</keyword>
<gene>
    <name evidence="9" type="ORF">J2Z43_002318</name>
</gene>
<dbReference type="CDD" id="cd00537">
    <property type="entry name" value="MTHFR"/>
    <property type="match status" value="1"/>
</dbReference>